<protein>
    <submittedName>
        <fullName evidence="2">Uncharacterized protein</fullName>
    </submittedName>
</protein>
<evidence type="ECO:0000256" key="1">
    <source>
        <dbReference type="SAM" id="MobiDB-lite"/>
    </source>
</evidence>
<keyword evidence="3" id="KW-1185">Reference proteome</keyword>
<name>A0A366H1U5_9BACT</name>
<gene>
    <name evidence="2" type="ORF">DES53_11926</name>
</gene>
<organism evidence="2 3">
    <name type="scientific">Roseimicrobium gellanilyticum</name>
    <dbReference type="NCBI Taxonomy" id="748857"/>
    <lineage>
        <taxon>Bacteria</taxon>
        <taxon>Pseudomonadati</taxon>
        <taxon>Verrucomicrobiota</taxon>
        <taxon>Verrucomicrobiia</taxon>
        <taxon>Verrucomicrobiales</taxon>
        <taxon>Verrucomicrobiaceae</taxon>
        <taxon>Roseimicrobium</taxon>
    </lineage>
</organism>
<dbReference type="RefSeq" id="WP_113962118.1">
    <property type="nucleotide sequence ID" value="NZ_QNRR01000019.1"/>
</dbReference>
<reference evidence="2 3" key="1">
    <citation type="submission" date="2018-06" db="EMBL/GenBank/DDBJ databases">
        <title>Genomic Encyclopedia of Type Strains, Phase IV (KMG-IV): sequencing the most valuable type-strain genomes for metagenomic binning, comparative biology and taxonomic classification.</title>
        <authorList>
            <person name="Goeker M."/>
        </authorList>
    </citation>
    <scope>NUCLEOTIDE SEQUENCE [LARGE SCALE GENOMIC DNA]</scope>
    <source>
        <strain evidence="2 3">DSM 25532</strain>
    </source>
</reference>
<sequence length="244" mass="26280">MKLTHGALCGMAIALMTAQGAEMPPETPAVEGDADLPQPLKSEAFEGLLANSPFTRSLGISDSLILTGVARFNNEVHATLMDTQTMESHVVTKTPNREGWQLIAIGGDPAQMHTWTAKIQMQGGQITVIRYQKPPPKPTRSGSSPGGSGGGPGGSGPNGSPRPLNTAEVEEAKKAAVNYKEGFTSDGYPRQPPPEMVEKLSRLSVQQREDINRQMIGIRNTGMGMEERRRIYENMVDRASGRGR</sequence>
<proteinExistence type="predicted"/>
<evidence type="ECO:0000313" key="2">
    <source>
        <dbReference type="EMBL" id="RBP35860.1"/>
    </source>
</evidence>
<dbReference type="Proteomes" id="UP000253426">
    <property type="component" value="Unassembled WGS sequence"/>
</dbReference>
<comment type="caution">
    <text evidence="2">The sequence shown here is derived from an EMBL/GenBank/DDBJ whole genome shotgun (WGS) entry which is preliminary data.</text>
</comment>
<dbReference type="AlphaFoldDB" id="A0A366H1U5"/>
<evidence type="ECO:0000313" key="3">
    <source>
        <dbReference type="Proteomes" id="UP000253426"/>
    </source>
</evidence>
<dbReference type="EMBL" id="QNRR01000019">
    <property type="protein sequence ID" value="RBP35860.1"/>
    <property type="molecule type" value="Genomic_DNA"/>
</dbReference>
<feature type="compositionally biased region" description="Gly residues" evidence="1">
    <location>
        <begin position="144"/>
        <end position="157"/>
    </location>
</feature>
<feature type="region of interest" description="Disordered" evidence="1">
    <location>
        <begin position="131"/>
        <end position="194"/>
    </location>
</feature>
<accession>A0A366H1U5</accession>